<sequence length="208" mass="23278">MSLTSLNRIEFLNLASPLSLRRVQSTSSTSTPVFAFKANQLLRPHRKPINFYDLAETNQLPQTSPKRNKFLDLDLIFASRLCVQNESASSSSPQVSAFETSQLPQPRPRQNESTSSILSNPQPHRNNSTSTISTSPPIFEFGKPNHLRTPEPLSARLAVASRLWPEKLRAVIVIRPVKASLATFGALAFALNFIHPRFPLRPQLRPRS</sequence>
<evidence type="ECO:0000256" key="1">
    <source>
        <dbReference type="SAM" id="MobiDB-lite"/>
    </source>
</evidence>
<accession>A0ABR1LMT1</accession>
<evidence type="ECO:0000313" key="3">
    <source>
        <dbReference type="Proteomes" id="UP001365128"/>
    </source>
</evidence>
<organism evidence="2 3">
    <name type="scientific">Phyllosticta citricarpa</name>
    <dbReference type="NCBI Taxonomy" id="55181"/>
    <lineage>
        <taxon>Eukaryota</taxon>
        <taxon>Fungi</taxon>
        <taxon>Dikarya</taxon>
        <taxon>Ascomycota</taxon>
        <taxon>Pezizomycotina</taxon>
        <taxon>Dothideomycetes</taxon>
        <taxon>Dothideomycetes incertae sedis</taxon>
        <taxon>Botryosphaeriales</taxon>
        <taxon>Phyllostictaceae</taxon>
        <taxon>Phyllosticta</taxon>
    </lineage>
</organism>
<keyword evidence="3" id="KW-1185">Reference proteome</keyword>
<proteinExistence type="predicted"/>
<evidence type="ECO:0000313" key="2">
    <source>
        <dbReference type="EMBL" id="KAK7536501.1"/>
    </source>
</evidence>
<feature type="compositionally biased region" description="Polar residues" evidence="1">
    <location>
        <begin position="93"/>
        <end position="104"/>
    </location>
</feature>
<feature type="compositionally biased region" description="Polar residues" evidence="1">
    <location>
        <begin position="111"/>
        <end position="127"/>
    </location>
</feature>
<name>A0ABR1LMT1_9PEZI</name>
<feature type="compositionally biased region" description="Low complexity" evidence="1">
    <location>
        <begin position="128"/>
        <end position="138"/>
    </location>
</feature>
<reference evidence="2 3" key="1">
    <citation type="submission" date="2024-04" db="EMBL/GenBank/DDBJ databases">
        <title>Phyllosticta paracitricarpa is synonymous to the EU quarantine fungus P. citricarpa based on phylogenomic analyses.</title>
        <authorList>
            <consortium name="Lawrence Berkeley National Laboratory"/>
            <person name="Van Ingen-Buijs V.A."/>
            <person name="Van Westerhoven A.C."/>
            <person name="Haridas S."/>
            <person name="Skiadas P."/>
            <person name="Martin F."/>
            <person name="Groenewald J.Z."/>
            <person name="Crous P.W."/>
            <person name="Seidl M.F."/>
        </authorList>
    </citation>
    <scope>NUCLEOTIDE SEQUENCE [LARGE SCALE GENOMIC DNA]</scope>
    <source>
        <strain evidence="2 3">CBS 122670</strain>
    </source>
</reference>
<feature type="region of interest" description="Disordered" evidence="1">
    <location>
        <begin position="93"/>
        <end position="145"/>
    </location>
</feature>
<comment type="caution">
    <text evidence="2">The sequence shown here is derived from an EMBL/GenBank/DDBJ whole genome shotgun (WGS) entry which is preliminary data.</text>
</comment>
<protein>
    <submittedName>
        <fullName evidence="2">Uncharacterized protein</fullName>
    </submittedName>
</protein>
<dbReference type="EMBL" id="JBBPDW010000037">
    <property type="protein sequence ID" value="KAK7536501.1"/>
    <property type="molecule type" value="Genomic_DNA"/>
</dbReference>
<dbReference type="Proteomes" id="UP001365128">
    <property type="component" value="Unassembled WGS sequence"/>
</dbReference>
<gene>
    <name evidence="2" type="ORF">IWX46DRAFT_610676</name>
</gene>